<organism evidence="2 3">
    <name type="scientific">Qiania dongpingensis</name>
    <dbReference type="NCBI Taxonomy" id="2763669"/>
    <lineage>
        <taxon>Bacteria</taxon>
        <taxon>Bacillati</taxon>
        <taxon>Bacillota</taxon>
        <taxon>Clostridia</taxon>
        <taxon>Lachnospirales</taxon>
        <taxon>Lachnospiraceae</taxon>
        <taxon>Qiania</taxon>
    </lineage>
</organism>
<sequence length="267" mass="30745">MKDIRMKTNQEVFIDRYLEEREFLPSQMDELVEGELKRKGEETPAQYTKKELKMKWELLLYRRKTKRLRICRCVLAAACVFLTVGLAASFLYPVKVQGNSPYVTFITGEGRSENYRINYKEIDPSYGRTYAYKSWRELEAELGFSLVKPEGQTVSGLYLDSRPGSSFYNVAAYFDKEEHPGISSYNAYFVKEEEKAYGYSYSVSQNWVYLRREELGGRTVTLYRLNGTEGGKEIYGAAFSEDGFLYVLTSGDSSLETFKTALSSLVK</sequence>
<name>A0A7G9G3R8_9FIRM</name>
<gene>
    <name evidence="2" type="ORF">H9Q78_13615</name>
</gene>
<keyword evidence="1" id="KW-1133">Transmembrane helix</keyword>
<keyword evidence="1" id="KW-0812">Transmembrane</keyword>
<dbReference type="KEGG" id="qdo:H9Q78_13615"/>
<keyword evidence="3" id="KW-1185">Reference proteome</keyword>
<dbReference type="Proteomes" id="UP000515823">
    <property type="component" value="Chromosome"/>
</dbReference>
<evidence type="ECO:0008006" key="4">
    <source>
        <dbReference type="Google" id="ProtNLM"/>
    </source>
</evidence>
<evidence type="ECO:0000256" key="1">
    <source>
        <dbReference type="SAM" id="Phobius"/>
    </source>
</evidence>
<keyword evidence="1" id="KW-0472">Membrane</keyword>
<evidence type="ECO:0000313" key="2">
    <source>
        <dbReference type="EMBL" id="QNM05450.1"/>
    </source>
</evidence>
<protein>
    <recommendedName>
        <fullName evidence="4">DUF4367 domain-containing protein</fullName>
    </recommendedName>
</protein>
<accession>A0A7G9G3R8</accession>
<feature type="transmembrane region" description="Helical" evidence="1">
    <location>
        <begin position="70"/>
        <end position="92"/>
    </location>
</feature>
<proteinExistence type="predicted"/>
<reference evidence="2 3" key="1">
    <citation type="submission" date="2020-08" db="EMBL/GenBank/DDBJ databases">
        <authorList>
            <person name="Liu C."/>
            <person name="Sun Q."/>
        </authorList>
    </citation>
    <scope>NUCLEOTIDE SEQUENCE [LARGE SCALE GENOMIC DNA]</scope>
    <source>
        <strain evidence="2 3">NSJ-38</strain>
    </source>
</reference>
<dbReference type="RefSeq" id="WP_249302473.1">
    <property type="nucleotide sequence ID" value="NZ_CP060634.1"/>
</dbReference>
<dbReference type="AlphaFoldDB" id="A0A7G9G3R8"/>
<evidence type="ECO:0000313" key="3">
    <source>
        <dbReference type="Proteomes" id="UP000515823"/>
    </source>
</evidence>
<dbReference type="EMBL" id="CP060634">
    <property type="protein sequence ID" value="QNM05450.1"/>
    <property type="molecule type" value="Genomic_DNA"/>
</dbReference>